<organism evidence="8 9">
    <name type="scientific">Cryptotermes secundus</name>
    <dbReference type="NCBI Taxonomy" id="105785"/>
    <lineage>
        <taxon>Eukaryota</taxon>
        <taxon>Metazoa</taxon>
        <taxon>Ecdysozoa</taxon>
        <taxon>Arthropoda</taxon>
        <taxon>Hexapoda</taxon>
        <taxon>Insecta</taxon>
        <taxon>Pterygota</taxon>
        <taxon>Neoptera</taxon>
        <taxon>Polyneoptera</taxon>
        <taxon>Dictyoptera</taxon>
        <taxon>Blattodea</taxon>
        <taxon>Blattoidea</taxon>
        <taxon>Termitoidae</taxon>
        <taxon>Kalotermitidae</taxon>
        <taxon>Cryptotermitinae</taxon>
        <taxon>Cryptotermes</taxon>
    </lineage>
</organism>
<dbReference type="Pfam" id="PF00149">
    <property type="entry name" value="Metallophos"/>
    <property type="match status" value="1"/>
</dbReference>
<dbReference type="OrthoDB" id="282973at2759"/>
<protein>
    <recommendedName>
        <fullName evidence="7">Calcineurin-like phosphoesterase domain-containing protein</fullName>
    </recommendedName>
</protein>
<dbReference type="InterPro" id="IPR004843">
    <property type="entry name" value="Calcineurin-like_PHP"/>
</dbReference>
<feature type="binding site" evidence="4">
    <location>
        <position position="422"/>
    </location>
    <ligand>
        <name>Zn(2+)</name>
        <dbReference type="ChEBI" id="CHEBI:29105"/>
        <label>2</label>
    </ligand>
</feature>
<dbReference type="SUPFAM" id="SSF47862">
    <property type="entry name" value="Saposin"/>
    <property type="match status" value="1"/>
</dbReference>
<dbReference type="EMBL" id="NEVH01026086">
    <property type="protein sequence ID" value="PNF14912.1"/>
    <property type="molecule type" value="Genomic_DNA"/>
</dbReference>
<comment type="caution">
    <text evidence="8">The sequence shown here is derived from an EMBL/GenBank/DDBJ whole genome shotgun (WGS) entry which is preliminary data.</text>
</comment>
<feature type="disulfide bond" evidence="5">
    <location>
        <begin position="113"/>
        <end position="124"/>
    </location>
</feature>
<dbReference type="GO" id="GO:0046872">
    <property type="term" value="F:metal ion binding"/>
    <property type="evidence" value="ECO:0007669"/>
    <property type="project" value="UniProtKB-KW"/>
</dbReference>
<dbReference type="STRING" id="105785.A0A2J7PF09"/>
<feature type="binding site" evidence="4">
    <location>
        <position position="202"/>
    </location>
    <ligand>
        <name>Zn(2+)</name>
        <dbReference type="ChEBI" id="CHEBI:29105"/>
        <label>1</label>
    </ligand>
</feature>
<dbReference type="GO" id="GO:0016020">
    <property type="term" value="C:membrane"/>
    <property type="evidence" value="ECO:0007669"/>
    <property type="project" value="GOC"/>
</dbReference>
<feature type="binding site" evidence="4">
    <location>
        <position position="204"/>
    </location>
    <ligand>
        <name>Zn(2+)</name>
        <dbReference type="ChEBI" id="CHEBI:29105"/>
        <label>1</label>
    </ligand>
</feature>
<dbReference type="PANTHER" id="PTHR10340">
    <property type="entry name" value="SPHINGOMYELIN PHOSPHODIESTERASE"/>
    <property type="match status" value="1"/>
</dbReference>
<dbReference type="GO" id="GO:0046513">
    <property type="term" value="P:ceramide biosynthetic process"/>
    <property type="evidence" value="ECO:0007669"/>
    <property type="project" value="TreeGrafter"/>
</dbReference>
<gene>
    <name evidence="8" type="ORF">B7P43_G04319</name>
</gene>
<dbReference type="InterPro" id="IPR041805">
    <property type="entry name" value="ASMase/PPN1_MPP"/>
</dbReference>
<dbReference type="InterPro" id="IPR011160">
    <property type="entry name" value="Sphingomy_PDE"/>
</dbReference>
<feature type="domain" description="Calcineurin-like phosphoesterase" evidence="7">
    <location>
        <begin position="196"/>
        <end position="457"/>
    </location>
</feature>
<feature type="binding site" evidence="4">
    <location>
        <position position="456"/>
    </location>
    <ligand>
        <name>Zn(2+)</name>
        <dbReference type="ChEBI" id="CHEBI:29105"/>
        <label>1</label>
    </ligand>
</feature>
<evidence type="ECO:0000259" key="7">
    <source>
        <dbReference type="Pfam" id="PF00149"/>
    </source>
</evidence>
<feature type="transmembrane region" description="Helical" evidence="6">
    <location>
        <begin position="6"/>
        <end position="25"/>
    </location>
</feature>
<evidence type="ECO:0000256" key="2">
    <source>
        <dbReference type="ARBA" id="ARBA00022801"/>
    </source>
</evidence>
<evidence type="ECO:0000313" key="8">
    <source>
        <dbReference type="EMBL" id="PNF14912.1"/>
    </source>
</evidence>
<comment type="similarity">
    <text evidence="1">Belongs to the acid sphingomyelinase family.</text>
</comment>
<keyword evidence="6" id="KW-0472">Membrane</keyword>
<dbReference type="SUPFAM" id="SSF56300">
    <property type="entry name" value="Metallo-dependent phosphatases"/>
    <property type="match status" value="1"/>
</dbReference>
<dbReference type="FunCoup" id="A0A2J7PF09">
    <property type="interactions" value="34"/>
</dbReference>
<keyword evidence="6" id="KW-1133">Transmembrane helix</keyword>
<keyword evidence="4" id="KW-0479">Metal-binding</keyword>
<evidence type="ECO:0000256" key="1">
    <source>
        <dbReference type="ARBA" id="ARBA00008234"/>
    </source>
</evidence>
<dbReference type="CDD" id="cd00842">
    <property type="entry name" value="MPP_ASMase"/>
    <property type="match status" value="1"/>
</dbReference>
<dbReference type="GO" id="GO:0005615">
    <property type="term" value="C:extracellular space"/>
    <property type="evidence" value="ECO:0007669"/>
    <property type="project" value="TreeGrafter"/>
</dbReference>
<feature type="disulfide bond" evidence="5">
    <location>
        <begin position="223"/>
        <end position="245"/>
    </location>
</feature>
<feature type="disulfide bond" evidence="5">
    <location>
        <begin position="83"/>
        <end position="160"/>
    </location>
</feature>
<dbReference type="GO" id="GO:0061750">
    <property type="term" value="F:acid sphingomyelin phosphodiesterase activity"/>
    <property type="evidence" value="ECO:0007669"/>
    <property type="project" value="TreeGrafter"/>
</dbReference>
<sequence>MLPKQVIWSAVLAVTISVAINATFLTGTERQMKDEILHGFRQFDETGRLTPELSIIMKQIPLSSISGLTSSSTSPVTRESLTCLACLAAVDIMKIYIDTHTRDQVYNLVVALCLDLTDYKEEVCLGSVGLHLDPILYIYKHTANLPAARLCGIVFQGSQCFVDEPSLEWSIDIDPGSKSEDNRIEDKKAHAASPLTIIQLSDIHQQEDYLPGGNAACGLPICCRINQGPPPSPDAAAGYWGNGGCDIPMHHFENTLKQIKNTHENIDFIYITGDIVDRVVWDTKIPTNIGVLTNITERLLTTFPNTPVYTVFGNHEPSPLNVFAPHYITDETVSVNWLYNLSINLWSHWLPPETNETILRGGYYTALAKPGFRIIGLNNNVCYPENWWMIHNPKDQDGQLQWLADTLLQAEKNGEKVHILGHITSDQCFRTWAREFRRIVSRFENTITAIFKGHTHSDQFNVYYSFDRPGHATGVAFNGASVTPGPNSNYKVYTVDPNNYTVLNSESWMYILTDANKNPSEDPSWYQAYSFKDVFG</sequence>
<dbReference type="Gene3D" id="3.60.21.10">
    <property type="match status" value="1"/>
</dbReference>
<evidence type="ECO:0000256" key="4">
    <source>
        <dbReference type="PIRSR" id="PIRSR000948-1"/>
    </source>
</evidence>
<feature type="binding site" evidence="4">
    <location>
        <position position="314"/>
    </location>
    <ligand>
        <name>Zn(2+)</name>
        <dbReference type="ChEBI" id="CHEBI:29105"/>
        <label>2</label>
    </ligand>
</feature>
<feature type="non-terminal residue" evidence="8">
    <location>
        <position position="536"/>
    </location>
</feature>
<comment type="cofactor">
    <cofactor evidence="4">
        <name>Zn(2+)</name>
        <dbReference type="ChEBI" id="CHEBI:29105"/>
    </cofactor>
    <text evidence="4">Binds 2 Zn(2+) ions per subunit.</text>
</comment>
<feature type="binding site" evidence="4">
    <location>
        <position position="274"/>
    </location>
    <ligand>
        <name>Zn(2+)</name>
        <dbReference type="ChEBI" id="CHEBI:29105"/>
        <label>2</label>
    </ligand>
</feature>
<accession>A0A2J7PF09</accession>
<dbReference type="Proteomes" id="UP000235965">
    <property type="component" value="Unassembled WGS sequence"/>
</dbReference>
<dbReference type="GO" id="GO:0005764">
    <property type="term" value="C:lysosome"/>
    <property type="evidence" value="ECO:0007669"/>
    <property type="project" value="TreeGrafter"/>
</dbReference>
<evidence type="ECO:0000313" key="9">
    <source>
        <dbReference type="Proteomes" id="UP000235965"/>
    </source>
</evidence>
<keyword evidence="5" id="KW-1015">Disulfide bond</keyword>
<feature type="disulfide bond" evidence="5">
    <location>
        <begin position="382"/>
        <end position="428"/>
    </location>
</feature>
<keyword evidence="4" id="KW-0862">Zinc</keyword>
<proteinExistence type="inferred from homology"/>
<dbReference type="PIRSF" id="PIRSF000948">
    <property type="entry name" value="Sphingomy_PDE"/>
    <property type="match status" value="1"/>
</dbReference>
<name>A0A2J7PF09_9NEOP</name>
<evidence type="ECO:0000256" key="6">
    <source>
        <dbReference type="SAM" id="Phobius"/>
    </source>
</evidence>
<evidence type="ECO:0000256" key="3">
    <source>
        <dbReference type="ARBA" id="ARBA00023180"/>
    </source>
</evidence>
<keyword evidence="3" id="KW-0325">Glycoprotein</keyword>
<keyword evidence="6" id="KW-0812">Transmembrane</keyword>
<feature type="disulfide bond" evidence="5">
    <location>
        <begin position="217"/>
        <end position="222"/>
    </location>
</feature>
<dbReference type="PANTHER" id="PTHR10340:SF29">
    <property type="entry name" value="SPHINGOMYELIN PHOSPHODIESTERASE"/>
    <property type="match status" value="1"/>
</dbReference>
<dbReference type="InParanoid" id="A0A2J7PF09"/>
<reference evidence="8 9" key="1">
    <citation type="submission" date="2017-12" db="EMBL/GenBank/DDBJ databases">
        <title>Hemimetabolous genomes reveal molecular basis of termite eusociality.</title>
        <authorList>
            <person name="Harrison M.C."/>
            <person name="Jongepier E."/>
            <person name="Robertson H.M."/>
            <person name="Arning N."/>
            <person name="Bitard-Feildel T."/>
            <person name="Chao H."/>
            <person name="Childers C.P."/>
            <person name="Dinh H."/>
            <person name="Doddapaneni H."/>
            <person name="Dugan S."/>
            <person name="Gowin J."/>
            <person name="Greiner C."/>
            <person name="Han Y."/>
            <person name="Hu H."/>
            <person name="Hughes D.S.T."/>
            <person name="Huylmans A.-K."/>
            <person name="Kemena C."/>
            <person name="Kremer L.P.M."/>
            <person name="Lee S.L."/>
            <person name="Lopez-Ezquerra A."/>
            <person name="Mallet L."/>
            <person name="Monroy-Kuhn J.M."/>
            <person name="Moser A."/>
            <person name="Murali S.C."/>
            <person name="Muzny D.M."/>
            <person name="Otani S."/>
            <person name="Piulachs M.-D."/>
            <person name="Poelchau M."/>
            <person name="Qu J."/>
            <person name="Schaub F."/>
            <person name="Wada-Katsumata A."/>
            <person name="Worley K.C."/>
            <person name="Xie Q."/>
            <person name="Ylla G."/>
            <person name="Poulsen M."/>
            <person name="Gibbs R.A."/>
            <person name="Schal C."/>
            <person name="Richards S."/>
            <person name="Belles X."/>
            <person name="Korb J."/>
            <person name="Bornberg-Bauer E."/>
        </authorList>
    </citation>
    <scope>NUCLEOTIDE SEQUENCE [LARGE SCALE GENOMIC DNA]</scope>
    <source>
        <tissue evidence="8">Whole body</tissue>
    </source>
</reference>
<evidence type="ECO:0000256" key="5">
    <source>
        <dbReference type="PIRSR" id="PIRSR000948-2"/>
    </source>
</evidence>
<dbReference type="GO" id="GO:0006685">
    <property type="term" value="P:sphingomyelin catabolic process"/>
    <property type="evidence" value="ECO:0007669"/>
    <property type="project" value="InterPro"/>
</dbReference>
<feature type="binding site" evidence="4">
    <location>
        <position position="274"/>
    </location>
    <ligand>
        <name>Zn(2+)</name>
        <dbReference type="ChEBI" id="CHEBI:29105"/>
        <label>1</label>
    </ligand>
</feature>
<dbReference type="AlphaFoldDB" id="A0A2J7PF09"/>
<dbReference type="InterPro" id="IPR029052">
    <property type="entry name" value="Metallo-depent_PP-like"/>
</dbReference>
<keyword evidence="2" id="KW-0378">Hydrolase</keyword>
<dbReference type="InterPro" id="IPR011001">
    <property type="entry name" value="Saposin-like"/>
</dbReference>
<feature type="binding site" evidence="4">
    <location>
        <position position="454"/>
    </location>
    <ligand>
        <name>Zn(2+)</name>
        <dbReference type="ChEBI" id="CHEBI:29105"/>
        <label>2</label>
    </ligand>
</feature>
<keyword evidence="9" id="KW-1185">Reference proteome</keyword>